<sequence length="507" mass="57796">MASRTVVFPVPEGADSRVTPVSLNVNSVRPPNIRKFSSVNLISSRLASDHWRGYAPNGVSYWSTMSCTSVASIKRKAYWCCEFPYATKKTRIVYDKIAKDSTMNASSEIKKIRPKHVDVGYQKLYTDLKFYKRTLQFQASLVCDSAQGRCGFMRRHPTEAADSAYNSASAGSRNSADVYPNARDVVTKTNGERAFFKFSVKTDTHTLGFYEWLVAKSMMLRCSYIPNFMRPYTYTKNTLVINHFVDSDDDPNDDSSTEDNGDGAYVDSVSCPIRKKRIRKRRIEVRRDDNDYLLTDVNPFEVDTDTSKAIDKDITVTDVGVFEVVEGVSLRSSKLSTHQLSSVTYQLCMALLMAQAANGFVHNDLHWKNVILTECDPTLHLTYIYRCTGNGRRIMKRTIPTHGYIPVIIDFGFAFCNELAHESHNPEVLYADHIGYVTYETDNVVDIMRTLLEYSSVCRLPDELMCRIKYCVKHNGRIKVGENSGWYNFETKLTRLLQEAGYVNHRR</sequence>
<reference evidence="1" key="1">
    <citation type="journal article" date="2003" name="J. Gen. Virol.">
        <title>Evidence for the evolution of ascoviruses from iridoviruses.</title>
        <authorList>
            <person name="Stasiak K."/>
            <person name="Renault S."/>
            <person name="Demattei M.V."/>
            <person name="Bigot Y."/>
            <person name="Federici B.A."/>
        </authorList>
    </citation>
    <scope>NUCLEOTIDE SEQUENCE</scope>
    <source>
        <strain evidence="1">A</strain>
    </source>
</reference>
<name>Q8JJY2_SFAVA</name>
<organism evidence="1">
    <name type="scientific">Spodoptera frugiperda ascovirus 1a</name>
    <name type="common">SfAV-1a</name>
    <dbReference type="NCBI Taxonomy" id="113370"/>
    <lineage>
        <taxon>Viruses</taxon>
        <taxon>Varidnaviria</taxon>
        <taxon>Bamfordvirae</taxon>
        <taxon>Nucleocytoviricota</taxon>
        <taxon>Megaviricetes</taxon>
        <taxon>Pimascovirales</taxon>
        <taxon>Pimascovirales incertae sedis</taxon>
        <taxon>Ascoviridae</taxon>
        <taxon>Ascovirus</taxon>
        <taxon>Ascovirus sfav1a</taxon>
    </lineage>
</organism>
<dbReference type="SUPFAM" id="SSF56112">
    <property type="entry name" value="Protein kinase-like (PK-like)"/>
    <property type="match status" value="1"/>
</dbReference>
<accession>Q8JJY2</accession>
<dbReference type="EMBL" id="AJ312692">
    <property type="protein sequence ID" value="CAC84460.1"/>
    <property type="molecule type" value="Genomic_DNA"/>
</dbReference>
<dbReference type="InterPro" id="IPR011009">
    <property type="entry name" value="Kinase-like_dom_sf"/>
</dbReference>
<dbReference type="Gene3D" id="1.10.510.10">
    <property type="entry name" value="Transferase(Phosphotransferase) domain 1"/>
    <property type="match status" value="1"/>
</dbReference>
<proteinExistence type="predicted"/>
<protein>
    <submittedName>
        <fullName evidence="1">Uncharacterized protein ORF2</fullName>
    </submittedName>
</protein>
<evidence type="ECO:0000313" key="1">
    <source>
        <dbReference type="EMBL" id="CAC84460.1"/>
    </source>
</evidence>
<dbReference type="PANTHER" id="PTHR24419:SF18">
    <property type="entry name" value="SERINE_THREONINE-PROTEIN KINASE HASPIN"/>
    <property type="match status" value="1"/>
</dbReference>
<dbReference type="PANTHER" id="PTHR24419">
    <property type="entry name" value="INTERLEUKIN-1 RECEPTOR-ASSOCIATED KINASE"/>
    <property type="match status" value="1"/>
</dbReference>
<organismHost>
    <name type="scientific">Spodoptera frugiperda</name>
    <name type="common">Fall armyworm</name>
    <dbReference type="NCBI Taxonomy" id="7108"/>
</organismHost>
<gene>
    <name evidence="1" type="primary">ORF2</name>
</gene>
<dbReference type="GO" id="GO:0072354">
    <property type="term" value="F:histone H3T3 kinase activity"/>
    <property type="evidence" value="ECO:0007669"/>
    <property type="project" value="TreeGrafter"/>
</dbReference>
<dbReference type="GO" id="GO:0035556">
    <property type="term" value="P:intracellular signal transduction"/>
    <property type="evidence" value="ECO:0007669"/>
    <property type="project" value="TreeGrafter"/>
</dbReference>